<accession>A0AAE3NXR9</accession>
<proteinExistence type="predicted"/>
<organism evidence="1 2">
    <name type="scientific">Stygiobacter electus</name>
    <dbReference type="NCBI Taxonomy" id="3032292"/>
    <lineage>
        <taxon>Bacteria</taxon>
        <taxon>Pseudomonadati</taxon>
        <taxon>Ignavibacteriota</taxon>
        <taxon>Ignavibacteria</taxon>
        <taxon>Ignavibacteriales</taxon>
        <taxon>Melioribacteraceae</taxon>
        <taxon>Stygiobacter</taxon>
    </lineage>
</organism>
<sequence length="433" mass="50409">MKKAFISILGTNDYLECRHRFGDIVTDTPVKYCQQDIIKLFCEDFNEDSEIKIFLTEEAEKKNWLDNGHIDRNTKHPIPNKGLKSRLEELNPTGKIKSIPIKEGYNENEIWEIFQTIYDSFREEEEVIVDITHSFRSLPMLMITLLNFAKQIKKIKVNGIYYAAFESLGTINDVRNIPAQERVAPILDLTSFSELQDWTNATFDFVNNANTSKLKQLVKISVNRSSITKPVEKFFPTRVIEKLDSLISSIALCRGRELVNFNFQELKKDVATLKNKDLPKAFIYLVDEIEKKISTFNNNPKLLTITLIHWCLTHNLYQQAITLLQEFTISRILLENQLEFENEIHRILVAQAFRIHSQNIPQNEWKKPASDNIEFIQKLLKCETLTILSSEYDSLTNLRNDVNHAGFLSSARSFNSIKSRLIEIFDNYKKYLL</sequence>
<dbReference type="InterPro" id="IPR013383">
    <property type="entry name" value="CRISPR-assoc_prot_DxTHG_CS"/>
</dbReference>
<protein>
    <submittedName>
        <fullName evidence="1">TIGR02221 family CRISPR-associated protein</fullName>
    </submittedName>
</protein>
<dbReference type="Proteomes" id="UP001221302">
    <property type="component" value="Unassembled WGS sequence"/>
</dbReference>
<dbReference type="AlphaFoldDB" id="A0AAE3NXR9"/>
<dbReference type="SUPFAM" id="SSF160980">
    <property type="entry name" value="SSO1389-like"/>
    <property type="match status" value="1"/>
</dbReference>
<evidence type="ECO:0000313" key="2">
    <source>
        <dbReference type="Proteomes" id="UP001221302"/>
    </source>
</evidence>
<dbReference type="EMBL" id="JARGDL010000001">
    <property type="protein sequence ID" value="MDF1610550.1"/>
    <property type="molecule type" value="Genomic_DNA"/>
</dbReference>
<gene>
    <name evidence="1" type="primary">csx2</name>
    <name evidence="1" type="ORF">P0M35_00150</name>
</gene>
<dbReference type="RefSeq" id="WP_321534315.1">
    <property type="nucleotide sequence ID" value="NZ_JARGDL010000001.1"/>
</dbReference>
<evidence type="ECO:0000313" key="1">
    <source>
        <dbReference type="EMBL" id="MDF1610550.1"/>
    </source>
</evidence>
<dbReference type="CDD" id="cd09732">
    <property type="entry name" value="Csx1_III-U"/>
    <property type="match status" value="1"/>
</dbReference>
<dbReference type="NCBIfam" id="TIGR02221">
    <property type="entry name" value="cas_TM1812"/>
    <property type="match status" value="1"/>
</dbReference>
<name>A0AAE3NXR9_9BACT</name>
<keyword evidence="2" id="KW-1185">Reference proteome</keyword>
<reference evidence="1" key="1">
    <citation type="submission" date="2023-03" db="EMBL/GenBank/DDBJ databases">
        <title>Stygiobacter electus gen. nov., sp. nov., facultatively anaerobic thermotolerant bacterium of the class Ignavibacteria from a well of Yessentuki mineral water deposit.</title>
        <authorList>
            <person name="Podosokorskaya O.A."/>
            <person name="Elcheninov A.G."/>
            <person name="Petrova N.F."/>
            <person name="Zavarzina D.G."/>
            <person name="Kublanov I.V."/>
            <person name="Merkel A.Y."/>
        </authorList>
    </citation>
    <scope>NUCLEOTIDE SEQUENCE</scope>
    <source>
        <strain evidence="1">09-Me</strain>
    </source>
</reference>
<dbReference type="NCBIfam" id="TIGR02549">
    <property type="entry name" value="CRISPR_DxTHG"/>
    <property type="match status" value="1"/>
</dbReference>
<dbReference type="InterPro" id="IPR011742">
    <property type="entry name" value="CRISPR-assoc_prot_TM1812"/>
</dbReference>
<comment type="caution">
    <text evidence="1">The sequence shown here is derived from an EMBL/GenBank/DDBJ whole genome shotgun (WGS) entry which is preliminary data.</text>
</comment>